<comment type="caution">
    <text evidence="4">The sequence shown here is derived from an EMBL/GenBank/DDBJ whole genome shotgun (WGS) entry which is preliminary data.</text>
</comment>
<evidence type="ECO:0000256" key="1">
    <source>
        <dbReference type="ARBA" id="ARBA00022441"/>
    </source>
</evidence>
<evidence type="ECO:0000313" key="5">
    <source>
        <dbReference type="EMBL" id="CAL1127821.1"/>
    </source>
</evidence>
<dbReference type="Proteomes" id="UP001152797">
    <property type="component" value="Unassembled WGS sequence"/>
</dbReference>
<sequence length="323" mass="35428">MLDTAYRQCFDIEKEQWKQVAPKNSPKGRYGHSAIVTPSGQMWIYGGGIINLETGVDELATELVYIGLKEGATSESWSQVQPEKKPKNRLFHTAVYYEGFMWIFGGATKANAPDNTFLNDVHAFDIEAHTWSEISCEGQKPAPRQGHSAVIGADGRMWVYGGNALRSGPDGLDAFLKELHVLDLNKKSWSKVETAGFLPGFLFHHASVMDAAGRLWLVGGVAAHQQGYSGNAYFLDTTLADDSWHGVPEFNDTANPDAPPLDKMASRAIIESSGKIWVFGGIRWRGHASKKDWSIYWLDSNAPKPTSSTTSMSPSSGSDQTSP</sequence>
<dbReference type="Pfam" id="PF24681">
    <property type="entry name" value="Kelch_KLHDC2_KLHL20_DRC7"/>
    <property type="match status" value="1"/>
</dbReference>
<dbReference type="PANTHER" id="PTHR46228:SF2">
    <property type="entry name" value="KELCH REPEAT PROTEIN (AFU_ORTHOLOGUE AFUA_4G14350)"/>
    <property type="match status" value="1"/>
</dbReference>
<keyword evidence="6" id="KW-1185">Reference proteome</keyword>
<dbReference type="EMBL" id="CAMXCT020000136">
    <property type="protein sequence ID" value="CAL1127821.1"/>
    <property type="molecule type" value="Genomic_DNA"/>
</dbReference>
<proteinExistence type="predicted"/>
<feature type="compositionally biased region" description="Low complexity" evidence="3">
    <location>
        <begin position="303"/>
        <end position="323"/>
    </location>
</feature>
<protein>
    <submittedName>
        <fullName evidence="4">Uncharacterized protein</fullName>
    </submittedName>
</protein>
<evidence type="ECO:0000256" key="3">
    <source>
        <dbReference type="SAM" id="MobiDB-lite"/>
    </source>
</evidence>
<dbReference type="OrthoDB" id="10251809at2759"/>
<organism evidence="4">
    <name type="scientific">Cladocopium goreaui</name>
    <dbReference type="NCBI Taxonomy" id="2562237"/>
    <lineage>
        <taxon>Eukaryota</taxon>
        <taxon>Sar</taxon>
        <taxon>Alveolata</taxon>
        <taxon>Dinophyceae</taxon>
        <taxon>Suessiales</taxon>
        <taxon>Symbiodiniaceae</taxon>
        <taxon>Cladocopium</taxon>
    </lineage>
</organism>
<dbReference type="SUPFAM" id="SSF117281">
    <property type="entry name" value="Kelch motif"/>
    <property type="match status" value="1"/>
</dbReference>
<name>A0A9P1BJB7_9DINO</name>
<dbReference type="InterPro" id="IPR015915">
    <property type="entry name" value="Kelch-typ_b-propeller"/>
</dbReference>
<dbReference type="EMBL" id="CAMXCT010000136">
    <property type="protein sequence ID" value="CAI3974446.1"/>
    <property type="molecule type" value="Genomic_DNA"/>
</dbReference>
<dbReference type="Gene3D" id="2.120.10.80">
    <property type="entry name" value="Kelch-type beta propeller"/>
    <property type="match status" value="2"/>
</dbReference>
<keyword evidence="2" id="KW-0677">Repeat</keyword>
<evidence type="ECO:0000256" key="2">
    <source>
        <dbReference type="ARBA" id="ARBA00022737"/>
    </source>
</evidence>
<accession>A0A9P1BJB7</accession>
<gene>
    <name evidence="4" type="ORF">C1SCF055_LOCUS2845</name>
</gene>
<reference evidence="5" key="2">
    <citation type="submission" date="2024-04" db="EMBL/GenBank/DDBJ databases">
        <authorList>
            <person name="Chen Y."/>
            <person name="Shah S."/>
            <person name="Dougan E. K."/>
            <person name="Thang M."/>
            <person name="Chan C."/>
        </authorList>
    </citation>
    <scope>NUCLEOTIDE SEQUENCE [LARGE SCALE GENOMIC DNA]</scope>
</reference>
<reference evidence="4" key="1">
    <citation type="submission" date="2022-10" db="EMBL/GenBank/DDBJ databases">
        <authorList>
            <person name="Chen Y."/>
            <person name="Dougan E. K."/>
            <person name="Chan C."/>
            <person name="Rhodes N."/>
            <person name="Thang M."/>
        </authorList>
    </citation>
    <scope>NUCLEOTIDE SEQUENCE</scope>
</reference>
<dbReference type="EMBL" id="CAMXCT030000136">
    <property type="protein sequence ID" value="CAL4761758.1"/>
    <property type="molecule type" value="Genomic_DNA"/>
</dbReference>
<evidence type="ECO:0000313" key="4">
    <source>
        <dbReference type="EMBL" id="CAI3974446.1"/>
    </source>
</evidence>
<feature type="region of interest" description="Disordered" evidence="3">
    <location>
        <begin position="302"/>
        <end position="323"/>
    </location>
</feature>
<evidence type="ECO:0000313" key="6">
    <source>
        <dbReference type="Proteomes" id="UP001152797"/>
    </source>
</evidence>
<dbReference type="PANTHER" id="PTHR46228">
    <property type="entry name" value="KELCH DOMAIN-CONTAINING PROTEIN"/>
    <property type="match status" value="1"/>
</dbReference>
<keyword evidence="1" id="KW-0880">Kelch repeat</keyword>
<dbReference type="AlphaFoldDB" id="A0A9P1BJB7"/>